<sequence>MAMMSEVWQIVAASCALAIGVGSALGALPTLIMDAVPVSRTAATVSLNTLMRSIGTSVSSAVAGVILAHHTIDFDGVTLPPRNGPRTVLAIGGCRRRLPGLRVLHLPRAVGRQLRGGTRAGGHGRGKVRR</sequence>
<reference evidence="1 2" key="1">
    <citation type="submission" date="2024-10" db="EMBL/GenBank/DDBJ databases">
        <title>The Natural Products Discovery Center: Release of the First 8490 Sequenced Strains for Exploring Actinobacteria Biosynthetic Diversity.</title>
        <authorList>
            <person name="Kalkreuter E."/>
            <person name="Kautsar S.A."/>
            <person name="Yang D."/>
            <person name="Bader C.D."/>
            <person name="Teijaro C.N."/>
            <person name="Fluegel L."/>
            <person name="Davis C.M."/>
            <person name="Simpson J.R."/>
            <person name="Lauterbach L."/>
            <person name="Steele A.D."/>
            <person name="Gui C."/>
            <person name="Meng S."/>
            <person name="Li G."/>
            <person name="Viehrig K."/>
            <person name="Ye F."/>
            <person name="Su P."/>
            <person name="Kiefer A.F."/>
            <person name="Nichols A."/>
            <person name="Cepeda A.J."/>
            <person name="Yan W."/>
            <person name="Fan B."/>
            <person name="Jiang Y."/>
            <person name="Adhikari A."/>
            <person name="Zheng C.-J."/>
            <person name="Schuster L."/>
            <person name="Cowan T.M."/>
            <person name="Smanski M.J."/>
            <person name="Chevrette M.G."/>
            <person name="De Carvalho L.P.S."/>
            <person name="Shen B."/>
        </authorList>
    </citation>
    <scope>NUCLEOTIDE SEQUENCE [LARGE SCALE GENOMIC DNA]</scope>
    <source>
        <strain evidence="1 2">NPDC001390</strain>
    </source>
</reference>
<gene>
    <name evidence="1" type="ORF">ACFY1D_35115</name>
</gene>
<comment type="caution">
    <text evidence="1">The sequence shown here is derived from an EMBL/GenBank/DDBJ whole genome shotgun (WGS) entry which is preliminary data.</text>
</comment>
<evidence type="ECO:0000313" key="2">
    <source>
        <dbReference type="Proteomes" id="UP001602058"/>
    </source>
</evidence>
<evidence type="ECO:0008006" key="3">
    <source>
        <dbReference type="Google" id="ProtNLM"/>
    </source>
</evidence>
<dbReference type="EMBL" id="JBIAWJ010000027">
    <property type="protein sequence ID" value="MFF4526622.1"/>
    <property type="molecule type" value="Genomic_DNA"/>
</dbReference>
<name>A0ABW6UTZ9_9ACTN</name>
<protein>
    <recommendedName>
        <fullName evidence="3">Major facilitator superfamily (MFS) profile domain-containing protein</fullName>
    </recommendedName>
</protein>
<organism evidence="1 2">
    <name type="scientific">Streptomyces bluensis</name>
    <dbReference type="NCBI Taxonomy" id="33897"/>
    <lineage>
        <taxon>Bacteria</taxon>
        <taxon>Bacillati</taxon>
        <taxon>Actinomycetota</taxon>
        <taxon>Actinomycetes</taxon>
        <taxon>Kitasatosporales</taxon>
        <taxon>Streptomycetaceae</taxon>
        <taxon>Streptomyces</taxon>
    </lineage>
</organism>
<keyword evidence="2" id="KW-1185">Reference proteome</keyword>
<dbReference type="InterPro" id="IPR036259">
    <property type="entry name" value="MFS_trans_sf"/>
</dbReference>
<accession>A0ABW6UTZ9</accession>
<dbReference type="SUPFAM" id="SSF103473">
    <property type="entry name" value="MFS general substrate transporter"/>
    <property type="match status" value="1"/>
</dbReference>
<dbReference type="Gene3D" id="1.20.1250.20">
    <property type="entry name" value="MFS general substrate transporter like domains"/>
    <property type="match status" value="1"/>
</dbReference>
<evidence type="ECO:0000313" key="1">
    <source>
        <dbReference type="EMBL" id="MFF4526622.1"/>
    </source>
</evidence>
<proteinExistence type="predicted"/>
<dbReference type="Proteomes" id="UP001602058">
    <property type="component" value="Unassembled WGS sequence"/>
</dbReference>
<dbReference type="RefSeq" id="WP_350962221.1">
    <property type="nucleotide sequence ID" value="NZ_JBEOYX010000029.1"/>
</dbReference>